<organism evidence="1">
    <name type="scientific">Ixodes ricinus</name>
    <name type="common">Common tick</name>
    <name type="synonym">Acarus ricinus</name>
    <dbReference type="NCBI Taxonomy" id="34613"/>
    <lineage>
        <taxon>Eukaryota</taxon>
        <taxon>Metazoa</taxon>
        <taxon>Ecdysozoa</taxon>
        <taxon>Arthropoda</taxon>
        <taxon>Chelicerata</taxon>
        <taxon>Arachnida</taxon>
        <taxon>Acari</taxon>
        <taxon>Parasitiformes</taxon>
        <taxon>Ixodida</taxon>
        <taxon>Ixodoidea</taxon>
        <taxon>Ixodidae</taxon>
        <taxon>Ixodinae</taxon>
        <taxon>Ixodes</taxon>
    </lineage>
</organism>
<sequence>MTVPASMWQLGELARQVISLFIVADALARLCCIQLGFQFNTKKNQAERCTRHIQFGISVDCILEASVVLANMLGMPF</sequence>
<dbReference type="EMBL" id="GIFC01001635">
    <property type="protein sequence ID" value="MXU83718.1"/>
    <property type="molecule type" value="Transcribed_RNA"/>
</dbReference>
<protein>
    <submittedName>
        <fullName evidence="1">Putative secreted protein</fullName>
    </submittedName>
</protein>
<proteinExistence type="predicted"/>
<dbReference type="AlphaFoldDB" id="A0A6B0TWL8"/>
<accession>A0A6B0TWL8</accession>
<name>A0A6B0TWL8_IXORI</name>
<evidence type="ECO:0000313" key="1">
    <source>
        <dbReference type="EMBL" id="MXU83718.1"/>
    </source>
</evidence>
<reference evidence="1" key="1">
    <citation type="submission" date="2019-12" db="EMBL/GenBank/DDBJ databases">
        <title>An insight into the sialome of adult female Ixodes ricinus ticks feeding for 6 days.</title>
        <authorList>
            <person name="Perner J."/>
            <person name="Ribeiro J.M.C."/>
        </authorList>
    </citation>
    <scope>NUCLEOTIDE SEQUENCE</scope>
    <source>
        <strain evidence="1">Semi-engorged</strain>
        <tissue evidence="1">Salivary glands</tissue>
    </source>
</reference>